<evidence type="ECO:0000313" key="9">
    <source>
        <dbReference type="EMBL" id="MCM3713382.1"/>
    </source>
</evidence>
<reference evidence="9" key="1">
    <citation type="submission" date="2022-05" db="EMBL/GenBank/DDBJ databases">
        <title>Comparative Genomics of Spacecraft Associated Microbes.</title>
        <authorList>
            <person name="Tran M.T."/>
            <person name="Wright A."/>
            <person name="Seuylemezian A."/>
            <person name="Eisen J."/>
            <person name="Coil D."/>
        </authorList>
    </citation>
    <scope>NUCLEOTIDE SEQUENCE</scope>
    <source>
        <strain evidence="9">214.1.1</strain>
    </source>
</reference>
<dbReference type="InterPro" id="IPR005769">
    <property type="entry name" value="PhnE/PtxC"/>
</dbReference>
<comment type="subcellular location">
    <subcellularLocation>
        <location evidence="1 7">Cell membrane</location>
        <topology evidence="1 7">Multi-pass membrane protein</topology>
    </subcellularLocation>
</comment>
<evidence type="ECO:0000313" key="10">
    <source>
        <dbReference type="Proteomes" id="UP001139179"/>
    </source>
</evidence>
<dbReference type="PROSITE" id="PS50928">
    <property type="entry name" value="ABC_TM1"/>
    <property type="match status" value="1"/>
</dbReference>
<dbReference type="EMBL" id="JAMBOL010000002">
    <property type="protein sequence ID" value="MCM3713382.1"/>
    <property type="molecule type" value="Genomic_DNA"/>
</dbReference>
<accession>A0A9X2DQ82</accession>
<comment type="caution">
    <text evidence="9">The sequence shown here is derived from an EMBL/GenBank/DDBJ whole genome shotgun (WGS) entry which is preliminary data.</text>
</comment>
<dbReference type="PANTHER" id="PTHR30043:SF1">
    <property type="entry name" value="ABC TRANSPORT SYSTEM PERMEASE PROTEIN P69"/>
    <property type="match status" value="1"/>
</dbReference>
<dbReference type="PANTHER" id="PTHR30043">
    <property type="entry name" value="PHOSPHONATES TRANSPORT SYSTEM PERMEASE PROTEIN"/>
    <property type="match status" value="1"/>
</dbReference>
<dbReference type="InterPro" id="IPR035906">
    <property type="entry name" value="MetI-like_sf"/>
</dbReference>
<dbReference type="GO" id="GO:0005886">
    <property type="term" value="C:plasma membrane"/>
    <property type="evidence" value="ECO:0007669"/>
    <property type="project" value="UniProtKB-SubCell"/>
</dbReference>
<evidence type="ECO:0000259" key="8">
    <source>
        <dbReference type="PROSITE" id="PS50928"/>
    </source>
</evidence>
<keyword evidence="5 7" id="KW-1133">Transmembrane helix</keyword>
<dbReference type="CDD" id="cd06261">
    <property type="entry name" value="TM_PBP2"/>
    <property type="match status" value="1"/>
</dbReference>
<feature type="transmembrane region" description="Helical" evidence="7">
    <location>
        <begin position="6"/>
        <end position="23"/>
    </location>
</feature>
<keyword evidence="10" id="KW-1185">Reference proteome</keyword>
<protein>
    <submittedName>
        <fullName evidence="9">Phosphonate ABC transporter, permease protein PhnE</fullName>
    </submittedName>
</protein>
<dbReference type="Proteomes" id="UP001139179">
    <property type="component" value="Unassembled WGS sequence"/>
</dbReference>
<dbReference type="RefSeq" id="WP_251222185.1">
    <property type="nucleotide sequence ID" value="NZ_JAMBOL010000002.1"/>
</dbReference>
<feature type="transmembrane region" description="Helical" evidence="7">
    <location>
        <begin position="222"/>
        <end position="244"/>
    </location>
</feature>
<evidence type="ECO:0000256" key="5">
    <source>
        <dbReference type="ARBA" id="ARBA00022989"/>
    </source>
</evidence>
<organism evidence="9 10">
    <name type="scientific">Halalkalibacter oceani</name>
    <dbReference type="NCBI Taxonomy" id="1653776"/>
    <lineage>
        <taxon>Bacteria</taxon>
        <taxon>Bacillati</taxon>
        <taxon>Bacillota</taxon>
        <taxon>Bacilli</taxon>
        <taxon>Bacillales</taxon>
        <taxon>Bacillaceae</taxon>
        <taxon>Halalkalibacter</taxon>
    </lineage>
</organism>
<evidence type="ECO:0000256" key="3">
    <source>
        <dbReference type="ARBA" id="ARBA00022475"/>
    </source>
</evidence>
<proteinExistence type="inferred from homology"/>
<dbReference type="SUPFAM" id="SSF161098">
    <property type="entry name" value="MetI-like"/>
    <property type="match status" value="1"/>
</dbReference>
<dbReference type="GO" id="GO:0015416">
    <property type="term" value="F:ABC-type phosphonate transporter activity"/>
    <property type="evidence" value="ECO:0007669"/>
    <property type="project" value="InterPro"/>
</dbReference>
<keyword evidence="6 7" id="KW-0472">Membrane</keyword>
<evidence type="ECO:0000256" key="2">
    <source>
        <dbReference type="ARBA" id="ARBA00022448"/>
    </source>
</evidence>
<evidence type="ECO:0000256" key="4">
    <source>
        <dbReference type="ARBA" id="ARBA00022692"/>
    </source>
</evidence>
<sequence length="253" mass="28163">MVWFRKRYIVYVILLIVACWWSMRITGFDFRQLTELGNMFEMLATRFFPIEWSLLPRMAYHSIVTLAVAFLGSLFALMIALPVSFLAAQNTSGSIGVYGTSRFLLSGLRSIPEIVFGLLFVTVLGLGPFAAVLAIILHNIGVLGKLIAELIESADPGPQEAMKSIGATKWVANLFSILPQIWPNVLSHYFYRFEVAIRTSLILGFIGGGGIGQQLFNHFQSFYYTAVALDIICIMALVLLVDFIGGRIRARVI</sequence>
<comment type="similarity">
    <text evidence="7">Belongs to the binding-protein-dependent transport system permease family.</text>
</comment>
<evidence type="ECO:0000256" key="6">
    <source>
        <dbReference type="ARBA" id="ARBA00023136"/>
    </source>
</evidence>
<feature type="domain" description="ABC transmembrane type-1" evidence="8">
    <location>
        <begin position="62"/>
        <end position="245"/>
    </location>
</feature>
<dbReference type="InterPro" id="IPR000515">
    <property type="entry name" value="MetI-like"/>
</dbReference>
<feature type="transmembrane region" description="Helical" evidence="7">
    <location>
        <begin position="63"/>
        <end position="88"/>
    </location>
</feature>
<evidence type="ECO:0000256" key="7">
    <source>
        <dbReference type="RuleBase" id="RU363032"/>
    </source>
</evidence>
<dbReference type="AlphaFoldDB" id="A0A9X2DQ82"/>
<gene>
    <name evidence="9" type="primary">phnE</name>
    <name evidence="9" type="ORF">M3202_04735</name>
</gene>
<feature type="transmembrane region" description="Helical" evidence="7">
    <location>
        <begin position="114"/>
        <end position="137"/>
    </location>
</feature>
<keyword evidence="3" id="KW-1003">Cell membrane</keyword>
<dbReference type="Gene3D" id="1.10.3720.10">
    <property type="entry name" value="MetI-like"/>
    <property type="match status" value="1"/>
</dbReference>
<dbReference type="Pfam" id="PF00528">
    <property type="entry name" value="BPD_transp_1"/>
    <property type="match status" value="1"/>
</dbReference>
<keyword evidence="4 7" id="KW-0812">Transmembrane</keyword>
<dbReference type="PROSITE" id="PS51257">
    <property type="entry name" value="PROKAR_LIPOPROTEIN"/>
    <property type="match status" value="1"/>
</dbReference>
<evidence type="ECO:0000256" key="1">
    <source>
        <dbReference type="ARBA" id="ARBA00004651"/>
    </source>
</evidence>
<name>A0A9X2DQ82_9BACI</name>
<keyword evidence="2 7" id="KW-0813">Transport</keyword>
<dbReference type="NCBIfam" id="TIGR01097">
    <property type="entry name" value="PhnE"/>
    <property type="match status" value="1"/>
</dbReference>